<dbReference type="EMBL" id="FRCY01000001">
    <property type="protein sequence ID" value="SHM42050.1"/>
    <property type="molecule type" value="Genomic_DNA"/>
</dbReference>
<proteinExistence type="predicted"/>
<dbReference type="SUPFAM" id="SSF53474">
    <property type="entry name" value="alpha/beta-Hydrolases"/>
    <property type="match status" value="1"/>
</dbReference>
<organism evidence="1 2">
    <name type="scientific">Cyclobacterium lianum</name>
    <dbReference type="NCBI Taxonomy" id="388280"/>
    <lineage>
        <taxon>Bacteria</taxon>
        <taxon>Pseudomonadati</taxon>
        <taxon>Bacteroidota</taxon>
        <taxon>Cytophagia</taxon>
        <taxon>Cytophagales</taxon>
        <taxon>Cyclobacteriaceae</taxon>
        <taxon>Cyclobacterium</taxon>
    </lineage>
</organism>
<reference evidence="1 2" key="1">
    <citation type="submission" date="2016-11" db="EMBL/GenBank/DDBJ databases">
        <authorList>
            <person name="Jaros S."/>
            <person name="Januszkiewicz K."/>
            <person name="Wedrychowicz H."/>
        </authorList>
    </citation>
    <scope>NUCLEOTIDE SEQUENCE [LARGE SCALE GENOMIC DNA]</scope>
    <source>
        <strain evidence="1 2">CGMCC 1.6102</strain>
    </source>
</reference>
<evidence type="ECO:0000313" key="2">
    <source>
        <dbReference type="Proteomes" id="UP000184513"/>
    </source>
</evidence>
<dbReference type="InterPro" id="IPR029058">
    <property type="entry name" value="AB_hydrolase_fold"/>
</dbReference>
<dbReference type="Proteomes" id="UP000184513">
    <property type="component" value="Unassembled WGS sequence"/>
</dbReference>
<accession>A0A1M7IMU2</accession>
<evidence type="ECO:0008006" key="3">
    <source>
        <dbReference type="Google" id="ProtNLM"/>
    </source>
</evidence>
<dbReference type="AlphaFoldDB" id="A0A1M7IMU2"/>
<evidence type="ECO:0000313" key="1">
    <source>
        <dbReference type="EMBL" id="SHM42050.1"/>
    </source>
</evidence>
<gene>
    <name evidence="1" type="ORF">SAMN04488057_101396</name>
</gene>
<name>A0A1M7IMU2_9BACT</name>
<protein>
    <recommendedName>
        <fullName evidence="3">Alpha/beta hydrolase family protein</fullName>
    </recommendedName>
</protein>
<keyword evidence="2" id="KW-1185">Reference proteome</keyword>
<sequence length="295" mass="31979">MLRYLVFSALVLCLSCKSSNPTGMNQQNPSPMVEHIRPHRRVDGSGFEGRKIPISGIFEKEPLLLIPDDIPQEPVNLLVHFHGDESVVAHAMAENKGWAAVVVNLGNGSSAYGVPLVNPENFDSLLLAVNKQITKPIGKIYLSGFSAGYGAVRAILKTRNYELIEGVLLLDGLHAGYVPAQTPMARGGQIDNKDLAAFKKLAADAVKGSKTFVFTHSSIFPGTFVSTTECADFLLEATGILREPVLREGPLGMQQLGVSVEGNFKILAFAGNTAPDHIDHLHGLFHFLRLLEDEN</sequence>
<dbReference type="OrthoDB" id="835246at2"/>